<sequence length="185" mass="19898">MKKIVLAAVMLLSSVSMFAQQDVGSLTIQPKVGFNISNVTKTHGDTRIGLAAGAEAEYQLGDIYSIAVGLLYSSQGNKQTVDLPVLGKASVTWAPSYLNIPVVANVYVVKNLAVKLGVQPGFCVAKDKLKANTFDLSIPVGLSYEYKDFVLDGRYNFGVTNIAKGVNTKNSVFQITLGYKLPMSR</sequence>
<dbReference type="EMBL" id="AEQO01000167">
    <property type="protein sequence ID" value="EFV03747.1"/>
    <property type="molecule type" value="Genomic_DNA"/>
</dbReference>
<dbReference type="STRING" id="888832.HMPREF9420_2116"/>
<organism evidence="3 4">
    <name type="scientific">Segatella salivae DSM 15606</name>
    <dbReference type="NCBI Taxonomy" id="888832"/>
    <lineage>
        <taxon>Bacteria</taxon>
        <taxon>Pseudomonadati</taxon>
        <taxon>Bacteroidota</taxon>
        <taxon>Bacteroidia</taxon>
        <taxon>Bacteroidales</taxon>
        <taxon>Prevotellaceae</taxon>
        <taxon>Segatella</taxon>
    </lineage>
</organism>
<dbReference type="AlphaFoldDB" id="E6MRL5"/>
<keyword evidence="4" id="KW-1185">Reference proteome</keyword>
<evidence type="ECO:0000313" key="4">
    <source>
        <dbReference type="Proteomes" id="UP000003874"/>
    </source>
</evidence>
<dbReference type="Pfam" id="PF13568">
    <property type="entry name" value="OMP_b-brl_2"/>
    <property type="match status" value="1"/>
</dbReference>
<protein>
    <recommendedName>
        <fullName evidence="2">Outer membrane protein beta-barrel domain-containing protein</fullName>
    </recommendedName>
</protein>
<proteinExistence type="predicted"/>
<evidence type="ECO:0000256" key="1">
    <source>
        <dbReference type="SAM" id="SignalP"/>
    </source>
</evidence>
<gene>
    <name evidence="3" type="ORF">HMPREF9420_2116</name>
</gene>
<evidence type="ECO:0000313" key="3">
    <source>
        <dbReference type="EMBL" id="EFV03747.1"/>
    </source>
</evidence>
<feature type="chain" id="PRO_5003206825" description="Outer membrane protein beta-barrel domain-containing protein" evidence="1">
    <location>
        <begin position="20"/>
        <end position="185"/>
    </location>
</feature>
<dbReference type="RefSeq" id="WP_007135366.1">
    <property type="nucleotide sequence ID" value="NZ_GL629647.1"/>
</dbReference>
<name>E6MRL5_9BACT</name>
<accession>E6MRL5</accession>
<comment type="caution">
    <text evidence="3">The sequence shown here is derived from an EMBL/GenBank/DDBJ whole genome shotgun (WGS) entry which is preliminary data.</text>
</comment>
<reference evidence="3 4" key="1">
    <citation type="submission" date="2010-12" db="EMBL/GenBank/DDBJ databases">
        <authorList>
            <person name="Muzny D."/>
            <person name="Qin X."/>
            <person name="Deng J."/>
            <person name="Jiang H."/>
            <person name="Liu Y."/>
            <person name="Qu J."/>
            <person name="Song X.-Z."/>
            <person name="Zhang L."/>
            <person name="Thornton R."/>
            <person name="Coyle M."/>
            <person name="Francisco L."/>
            <person name="Jackson L."/>
            <person name="Javaid M."/>
            <person name="Korchina V."/>
            <person name="Kovar C."/>
            <person name="Mata R."/>
            <person name="Mathew T."/>
            <person name="Ngo R."/>
            <person name="Nguyen L."/>
            <person name="Nguyen N."/>
            <person name="Okwuonu G."/>
            <person name="Ongeri F."/>
            <person name="Pham C."/>
            <person name="Simmons D."/>
            <person name="Wilczek-Boney K."/>
            <person name="Hale W."/>
            <person name="Jakkamsetti A."/>
            <person name="Pham P."/>
            <person name="Ruth R."/>
            <person name="San Lucas F."/>
            <person name="Warren J."/>
            <person name="Zhang J."/>
            <person name="Zhao Z."/>
            <person name="Zhou C."/>
            <person name="Zhu D."/>
            <person name="Lee S."/>
            <person name="Bess C."/>
            <person name="Blankenburg K."/>
            <person name="Forbes L."/>
            <person name="Fu Q."/>
            <person name="Gubbala S."/>
            <person name="Hirani K."/>
            <person name="Jayaseelan J.C."/>
            <person name="Lara F."/>
            <person name="Munidasa M."/>
            <person name="Palculict T."/>
            <person name="Patil S."/>
            <person name="Pu L.-L."/>
            <person name="Saada N."/>
            <person name="Tang L."/>
            <person name="Weissenberger G."/>
            <person name="Zhu Y."/>
            <person name="Hemphill L."/>
            <person name="Shang Y."/>
            <person name="Youmans B."/>
            <person name="Ayvaz T."/>
            <person name="Ross M."/>
            <person name="Santibanez J."/>
            <person name="Aqrawi P."/>
            <person name="Gross S."/>
            <person name="Joshi V."/>
            <person name="Fowler G."/>
            <person name="Nazareth L."/>
            <person name="Reid J."/>
            <person name="Worley K."/>
            <person name="Petrosino J."/>
            <person name="Highlander S."/>
            <person name="Gibbs R."/>
        </authorList>
    </citation>
    <scope>NUCLEOTIDE SEQUENCE [LARGE SCALE GENOMIC DNA]</scope>
    <source>
        <strain evidence="3 4">DSM 15606</strain>
    </source>
</reference>
<dbReference type="HOGENOM" id="CLU_082049_0_0_10"/>
<dbReference type="Proteomes" id="UP000003874">
    <property type="component" value="Unassembled WGS sequence"/>
</dbReference>
<feature type="signal peptide" evidence="1">
    <location>
        <begin position="1"/>
        <end position="19"/>
    </location>
</feature>
<dbReference type="eggNOG" id="COG3637">
    <property type="taxonomic scope" value="Bacteria"/>
</dbReference>
<dbReference type="InterPro" id="IPR025665">
    <property type="entry name" value="Beta-barrel_OMP_2"/>
</dbReference>
<keyword evidence="1" id="KW-0732">Signal</keyword>
<evidence type="ECO:0000259" key="2">
    <source>
        <dbReference type="Pfam" id="PF13568"/>
    </source>
</evidence>
<feature type="domain" description="Outer membrane protein beta-barrel" evidence="2">
    <location>
        <begin position="18"/>
        <end position="162"/>
    </location>
</feature>
<dbReference type="OrthoDB" id="947434at2"/>